<name>A0A6N1NQ09_9VIRU</name>
<evidence type="ECO:0000256" key="1">
    <source>
        <dbReference type="SAM" id="MobiDB-lite"/>
    </source>
</evidence>
<evidence type="ECO:0000313" key="2">
    <source>
        <dbReference type="EMBL" id="QKU34008.1"/>
    </source>
</evidence>
<dbReference type="KEGG" id="vg:80517312"/>
<organism evidence="2">
    <name type="scientific">Tupanvirus deep ocean</name>
    <dbReference type="NCBI Taxonomy" id="2126984"/>
    <lineage>
        <taxon>Viruses</taxon>
        <taxon>Varidnaviria</taxon>
        <taxon>Bamfordvirae</taxon>
        <taxon>Nucleocytoviricota</taxon>
        <taxon>Megaviricetes</taxon>
        <taxon>Imitervirales</taxon>
        <taxon>Mimiviridae</taxon>
        <taxon>Megamimivirinae</taxon>
        <taxon>Tupanvirus</taxon>
        <taxon>Tupanvirus altamarinense</taxon>
    </lineage>
</organism>
<proteinExistence type="predicted"/>
<protein>
    <submittedName>
        <fullName evidence="2">Uncharacterized protein</fullName>
    </submittedName>
</protein>
<dbReference type="EMBL" id="MF405918">
    <property type="protein sequence ID" value="QKU34008.1"/>
    <property type="molecule type" value="Genomic_DNA"/>
</dbReference>
<dbReference type="RefSeq" id="YP_010780621.1">
    <property type="nucleotide sequence ID" value="NC_075038.1"/>
</dbReference>
<reference evidence="2" key="2">
    <citation type="journal article" date="2018" name="Nat. Commun.">
        <title>Tailed giant Tupanvirus possesses the most complete translational apparatus of the known virosphere.</title>
        <authorList>
            <person name="Abrahao J."/>
            <person name="Silva L."/>
            <person name="Silva L.S."/>
            <person name="Khalil J.Y.B."/>
            <person name="Rodrigues R."/>
            <person name="Arantes T."/>
            <person name="Assis F."/>
            <person name="Boratto P."/>
            <person name="Andrade M."/>
            <person name="Kroon E.G."/>
            <person name="Ribeiro B."/>
            <person name="Bergier I."/>
            <person name="Seligmann H."/>
            <person name="Ghigo E."/>
            <person name="Colson P."/>
            <person name="Levasseur A."/>
            <person name="Kroemer G."/>
            <person name="Raoult D."/>
            <person name="La Scola B."/>
        </authorList>
    </citation>
    <scope>NUCLEOTIDE SEQUENCE [LARGE SCALE GENOMIC DNA]</scope>
    <source>
        <strain evidence="2">Deep ocean</strain>
    </source>
</reference>
<reference evidence="2" key="1">
    <citation type="submission" date="2017-06" db="EMBL/GenBank/DDBJ databases">
        <authorList>
            <person name="Assis F.L."/>
            <person name="Abrahao J.S."/>
            <person name="Silva L."/>
            <person name="Khalil J.B."/>
            <person name="Rodrigues R."/>
            <person name="Silva L.S."/>
            <person name="Boratto P."/>
            <person name="Andrade M."/>
            <person name="Kroon E.G."/>
            <person name="Ribeiro B."/>
            <person name="Bergier I."/>
            <person name="Seligmann H."/>
            <person name="Ghigo E."/>
            <person name="Colson P."/>
            <person name="Levasseur A."/>
            <person name="Raoult D."/>
            <person name="Scola B.L."/>
        </authorList>
    </citation>
    <scope>NUCLEOTIDE SEQUENCE</scope>
    <source>
        <strain evidence="2">Deep ocean</strain>
    </source>
</reference>
<accession>A0A6N1NQ09</accession>
<dbReference type="GeneID" id="80517312"/>
<sequence>MASNLARIIIEQFIDIVQKASERCCIPWDKCALRIVSRQYIDTLVIEISHNDPCTEDPLANFIPVPLITIDFTEIKEKNLESTKWIGYLERKASELLNKIEARRGNIISNICCPPKKPECIPVNNCNCTYKEEYYLCPTKKCCKDKPYNDWGKPCKKPKTKCPCYEEPECPIKISNDKKPKCWQLKEKKYWELKEKKCVVVEDECPKKCEEKTWNIIENKCKCSDKKPKCPKKCVSPSTDDDDTDTDWDSHSCTEPKYKIKCSDKKNKY</sequence>
<feature type="region of interest" description="Disordered" evidence="1">
    <location>
        <begin position="224"/>
        <end position="254"/>
    </location>
</feature>